<name>A0AC34F7Z4_9BILA</name>
<organism evidence="1 2">
    <name type="scientific">Panagrolaimus sp. ES5</name>
    <dbReference type="NCBI Taxonomy" id="591445"/>
    <lineage>
        <taxon>Eukaryota</taxon>
        <taxon>Metazoa</taxon>
        <taxon>Ecdysozoa</taxon>
        <taxon>Nematoda</taxon>
        <taxon>Chromadorea</taxon>
        <taxon>Rhabditida</taxon>
        <taxon>Tylenchina</taxon>
        <taxon>Panagrolaimomorpha</taxon>
        <taxon>Panagrolaimoidea</taxon>
        <taxon>Panagrolaimidae</taxon>
        <taxon>Panagrolaimus</taxon>
    </lineage>
</organism>
<evidence type="ECO:0000313" key="2">
    <source>
        <dbReference type="WBParaSite" id="ES5_v2.g13327.t1"/>
    </source>
</evidence>
<proteinExistence type="predicted"/>
<protein>
    <submittedName>
        <fullName evidence="2">Uncharacterized protein</fullName>
    </submittedName>
</protein>
<sequence>MFSRDRFFVLSIIFGPILVGGNAEIKYLNNDNPSLITCLDDIEDNSNITVCVEQKDGLSQTLELLLTHMYPSNGPLDLFSLYDSADMSNFTGTLDSDILESNYSYIPRSIYSHSKCFTIFHKKYDGPGFYEVTDARAMFRIVEAYQGACNFWPKNVFDASSNGSFVAASDPIGQCETIILAGCSSIPLLSFSNMSPTTCGGNAICNFVVKNAVNGAEYFHSNFSDATNNGAWYNVSIYAPAISIVTTSMDVMGTVSNGQSPAIITFSNKLEIRGIVSSLKYSGIEDKYYTSTFLYQFVTPKAKTTFTMKHHDGDDVIIYDFNSNNYT</sequence>
<dbReference type="WBParaSite" id="ES5_v2.g13327.t1">
    <property type="protein sequence ID" value="ES5_v2.g13327.t1"/>
    <property type="gene ID" value="ES5_v2.g13327"/>
</dbReference>
<reference evidence="2" key="1">
    <citation type="submission" date="2022-11" db="UniProtKB">
        <authorList>
            <consortium name="WormBaseParasite"/>
        </authorList>
    </citation>
    <scope>IDENTIFICATION</scope>
</reference>
<dbReference type="Proteomes" id="UP000887579">
    <property type="component" value="Unplaced"/>
</dbReference>
<accession>A0AC34F7Z4</accession>
<evidence type="ECO:0000313" key="1">
    <source>
        <dbReference type="Proteomes" id="UP000887579"/>
    </source>
</evidence>